<dbReference type="InParanoid" id="A0A369KAU9"/>
<gene>
    <name evidence="2" type="ORF">Hypma_014114</name>
</gene>
<feature type="region of interest" description="Disordered" evidence="1">
    <location>
        <begin position="282"/>
        <end position="330"/>
    </location>
</feature>
<comment type="caution">
    <text evidence="2">The sequence shown here is derived from an EMBL/GenBank/DDBJ whole genome shotgun (WGS) entry which is preliminary data.</text>
</comment>
<dbReference type="Proteomes" id="UP000076154">
    <property type="component" value="Unassembled WGS sequence"/>
</dbReference>
<feature type="compositionally biased region" description="Low complexity" evidence="1">
    <location>
        <begin position="99"/>
        <end position="114"/>
    </location>
</feature>
<sequence>MGLADFDEDAIQLAVSLAIARLSRLEGPWYGPWGLYLHRRLGRVKLKSDNGTEMVVPIVYSQYPVGITHGDLLDVEGNDTVPHRQDISDVPSPTKDKPIPIWSSDPPSSPSPKSAELQNHSPAAPRRDAHRAPLTTFQTAAPLPSLLSVMASMADNRHPQTRPRTQSHHVGSAALTPDDKEMLKAAYKIWSTRIPDFARCIYLVLGSDIVMMRWDLLIEIKKKLQQPDSQFQLLDFLNVHEQVEGQAEHVFASNPNVDVIGGIMALGDVWIYQEYHRPRDLSGVGTDDRSWRREKNGPDSDGSSVDSETSQETWDPRTSPGSVHNPIPPFPRDLRRIAILGTAQSDAMLDMIGTRLETLNNEIWQGSQVQTTTTGKDTLDSEMSNAPKEDEAMLRASLDIQGEGLRWDNGGYHHPVLGLYCPPPDLGDFTMNLVDNDPDSMYWNE</sequence>
<feature type="compositionally biased region" description="Basic and acidic residues" evidence="1">
    <location>
        <begin position="282"/>
        <end position="298"/>
    </location>
</feature>
<evidence type="ECO:0000313" key="3">
    <source>
        <dbReference type="Proteomes" id="UP000076154"/>
    </source>
</evidence>
<feature type="compositionally biased region" description="Polar residues" evidence="1">
    <location>
        <begin position="301"/>
        <end position="313"/>
    </location>
</feature>
<feature type="region of interest" description="Disordered" evidence="1">
    <location>
        <begin position="74"/>
        <end position="129"/>
    </location>
</feature>
<dbReference type="EMBL" id="LUEZ02000009">
    <property type="protein sequence ID" value="RDB29977.1"/>
    <property type="molecule type" value="Genomic_DNA"/>
</dbReference>
<name>A0A369KAU9_HYPMA</name>
<protein>
    <submittedName>
        <fullName evidence="2">Uncharacterized protein</fullName>
    </submittedName>
</protein>
<evidence type="ECO:0000313" key="2">
    <source>
        <dbReference type="EMBL" id="RDB29977.1"/>
    </source>
</evidence>
<accession>A0A369KAU9</accession>
<dbReference type="STRING" id="39966.A0A369KAU9"/>
<evidence type="ECO:0000256" key="1">
    <source>
        <dbReference type="SAM" id="MobiDB-lite"/>
    </source>
</evidence>
<reference evidence="2" key="1">
    <citation type="submission" date="2018-04" db="EMBL/GenBank/DDBJ databases">
        <title>Whole genome sequencing of Hypsizygus marmoreus.</title>
        <authorList>
            <person name="Choi I.-G."/>
            <person name="Min B."/>
            <person name="Kim J.-G."/>
            <person name="Kim S."/>
            <person name="Oh Y.-L."/>
            <person name="Kong W.-S."/>
            <person name="Park H."/>
            <person name="Jeong J."/>
            <person name="Song E.-S."/>
        </authorList>
    </citation>
    <scope>NUCLEOTIDE SEQUENCE [LARGE SCALE GENOMIC DNA]</scope>
    <source>
        <strain evidence="2">51987-8</strain>
    </source>
</reference>
<proteinExistence type="predicted"/>
<organism evidence="2 3">
    <name type="scientific">Hypsizygus marmoreus</name>
    <name type="common">White beech mushroom</name>
    <name type="synonym">Agaricus marmoreus</name>
    <dbReference type="NCBI Taxonomy" id="39966"/>
    <lineage>
        <taxon>Eukaryota</taxon>
        <taxon>Fungi</taxon>
        <taxon>Dikarya</taxon>
        <taxon>Basidiomycota</taxon>
        <taxon>Agaricomycotina</taxon>
        <taxon>Agaricomycetes</taxon>
        <taxon>Agaricomycetidae</taxon>
        <taxon>Agaricales</taxon>
        <taxon>Tricholomatineae</taxon>
        <taxon>Lyophyllaceae</taxon>
        <taxon>Hypsizygus</taxon>
    </lineage>
</organism>
<dbReference type="AlphaFoldDB" id="A0A369KAU9"/>
<keyword evidence="3" id="KW-1185">Reference proteome</keyword>
<dbReference type="OrthoDB" id="2677262at2759"/>